<keyword evidence="6" id="KW-1185">Reference proteome</keyword>
<feature type="domain" description="Glycosyltransferase 2-like" evidence="4">
    <location>
        <begin position="23"/>
        <end position="136"/>
    </location>
</feature>
<comment type="similarity">
    <text evidence="1">Belongs to the glycosyltransferase 2 family.</text>
</comment>
<dbReference type="EMBL" id="CP027860">
    <property type="protein sequence ID" value="AVP99883.1"/>
    <property type="molecule type" value="Genomic_DNA"/>
</dbReference>
<protein>
    <submittedName>
        <fullName evidence="5">Family 2 glycosyl transferase</fullName>
    </submittedName>
</protein>
<evidence type="ECO:0000256" key="2">
    <source>
        <dbReference type="ARBA" id="ARBA00022676"/>
    </source>
</evidence>
<proteinExistence type="inferred from homology"/>
<organism evidence="5 6">
    <name type="scientific">Ahniella affigens</name>
    <dbReference type="NCBI Taxonomy" id="2021234"/>
    <lineage>
        <taxon>Bacteria</taxon>
        <taxon>Pseudomonadati</taxon>
        <taxon>Pseudomonadota</taxon>
        <taxon>Gammaproteobacteria</taxon>
        <taxon>Lysobacterales</taxon>
        <taxon>Rhodanobacteraceae</taxon>
        <taxon>Ahniella</taxon>
    </lineage>
</organism>
<sequence length="326" mass="35456">MPLIGPERADSVMDSVLTSPAISVLICAHNPDLPRLARVLAALAAQTLPMPAFEVLIIDNGSTPALQRDTIHAPPTLHLRIVPEPRLGLSEARATGFLEAKAPILVLVDDDNGLSPNYLADACAYLDAHADIGALGGPCLPEFDGPIPPFANEFLPLLALRDLGPEIQSVPGQPGQRLDYPLFAPMGAGMVLRTTLAVDWAAAFRRGERKLMDRRGKSLSSAGDNDIVLHLLAKGQGVAYLPALRVTHILSIARLEVDYLRRLNLGIQQSWMQVLRFNGVSPWPPISRLGAWLRIARAYVRYQAWRGPVQRIRFAGAKGHFLGRVP</sequence>
<name>A0A2P1PYI0_9GAMM</name>
<evidence type="ECO:0000313" key="5">
    <source>
        <dbReference type="EMBL" id="AVP99883.1"/>
    </source>
</evidence>
<keyword evidence="3 5" id="KW-0808">Transferase</keyword>
<evidence type="ECO:0000256" key="1">
    <source>
        <dbReference type="ARBA" id="ARBA00006739"/>
    </source>
</evidence>
<evidence type="ECO:0000313" key="6">
    <source>
        <dbReference type="Proteomes" id="UP000241074"/>
    </source>
</evidence>
<reference evidence="5 6" key="2">
    <citation type="submission" date="2018-03" db="EMBL/GenBank/DDBJ databases">
        <authorList>
            <person name="Keele B.F."/>
        </authorList>
    </citation>
    <scope>NUCLEOTIDE SEQUENCE [LARGE SCALE GENOMIC DNA]</scope>
    <source>
        <strain evidence="5 6">D13</strain>
    </source>
</reference>
<dbReference type="Gene3D" id="3.90.550.10">
    <property type="entry name" value="Spore Coat Polysaccharide Biosynthesis Protein SpsA, Chain A"/>
    <property type="match status" value="1"/>
</dbReference>
<dbReference type="InterPro" id="IPR001173">
    <property type="entry name" value="Glyco_trans_2-like"/>
</dbReference>
<keyword evidence="2" id="KW-0328">Glycosyltransferase</keyword>
<dbReference type="PANTHER" id="PTHR43685:SF5">
    <property type="entry name" value="GLYCOSYLTRANSFERASE EPSE-RELATED"/>
    <property type="match status" value="1"/>
</dbReference>
<reference evidence="5 6" key="1">
    <citation type="submission" date="2018-03" db="EMBL/GenBank/DDBJ databases">
        <title>Ahniella affigens gen. nov., sp. nov., a gammaproteobacterium isolated from sandy soil near a stream.</title>
        <authorList>
            <person name="Ko Y."/>
            <person name="Kim J.-H."/>
        </authorList>
    </citation>
    <scope>NUCLEOTIDE SEQUENCE [LARGE SCALE GENOMIC DNA]</scope>
    <source>
        <strain evidence="5 6">D13</strain>
    </source>
</reference>
<dbReference type="OrthoDB" id="9805612at2"/>
<dbReference type="Pfam" id="PF00535">
    <property type="entry name" value="Glycos_transf_2"/>
    <property type="match status" value="1"/>
</dbReference>
<dbReference type="CDD" id="cd00761">
    <property type="entry name" value="Glyco_tranf_GTA_type"/>
    <property type="match status" value="1"/>
</dbReference>
<dbReference type="SUPFAM" id="SSF53448">
    <property type="entry name" value="Nucleotide-diphospho-sugar transferases"/>
    <property type="match status" value="1"/>
</dbReference>
<dbReference type="GO" id="GO:0016757">
    <property type="term" value="F:glycosyltransferase activity"/>
    <property type="evidence" value="ECO:0007669"/>
    <property type="project" value="UniProtKB-KW"/>
</dbReference>
<gene>
    <name evidence="5" type="ORF">C7S18_23080</name>
</gene>
<accession>A0A2P1PYI0</accession>
<dbReference type="AlphaFoldDB" id="A0A2P1PYI0"/>
<dbReference type="Proteomes" id="UP000241074">
    <property type="component" value="Chromosome"/>
</dbReference>
<dbReference type="PANTHER" id="PTHR43685">
    <property type="entry name" value="GLYCOSYLTRANSFERASE"/>
    <property type="match status" value="1"/>
</dbReference>
<evidence type="ECO:0000256" key="3">
    <source>
        <dbReference type="ARBA" id="ARBA00022679"/>
    </source>
</evidence>
<dbReference type="InterPro" id="IPR050834">
    <property type="entry name" value="Glycosyltransf_2"/>
</dbReference>
<dbReference type="InterPro" id="IPR029044">
    <property type="entry name" value="Nucleotide-diphossugar_trans"/>
</dbReference>
<dbReference type="KEGG" id="xba:C7S18_23080"/>
<evidence type="ECO:0000259" key="4">
    <source>
        <dbReference type="Pfam" id="PF00535"/>
    </source>
</evidence>